<evidence type="ECO:0000313" key="3">
    <source>
        <dbReference type="Proteomes" id="UP000202182"/>
    </source>
</evidence>
<keyword evidence="1" id="KW-1133">Transmembrane helix</keyword>
<keyword evidence="3" id="KW-1185">Reference proteome</keyword>
<accession>A0A1P8VIS2</accession>
<keyword evidence="1" id="KW-0472">Membrane</keyword>
<organism evidence="2">
    <name type="scientific">Murid betaherpesvirus 3</name>
    <dbReference type="NCBI Taxonomy" id="2560603"/>
    <lineage>
        <taxon>Viruses</taxon>
        <taxon>Duplodnaviria</taxon>
        <taxon>Heunggongvirae</taxon>
        <taxon>Peploviricota</taxon>
        <taxon>Herviviricetes</taxon>
        <taxon>Herpesvirales</taxon>
        <taxon>Orthoherpesviridae</taxon>
        <taxon>Betaherpesvirinae</taxon>
        <taxon>Roseolovirus</taxon>
        <taxon>Roseolovirus muridbeta3</taxon>
    </lineage>
</organism>
<protein>
    <submittedName>
        <fullName evidence="2">Uncharacterized protein</fullName>
    </submittedName>
</protein>
<dbReference type="EMBL" id="KY355735">
    <property type="protein sequence ID" value="APZ76227.1"/>
    <property type="molecule type" value="Genomic_DNA"/>
</dbReference>
<keyword evidence="1" id="KW-0812">Transmembrane</keyword>
<dbReference type="Proteomes" id="UP000202182">
    <property type="component" value="Segment"/>
</dbReference>
<dbReference type="KEGG" id="vg:30999353"/>
<evidence type="ECO:0000313" key="2">
    <source>
        <dbReference type="EMBL" id="APZ76227.1"/>
    </source>
</evidence>
<name>A0A1P8VIS2_9BETA</name>
<reference evidence="2" key="1">
    <citation type="submission" date="2016-12" db="EMBL/GenBank/DDBJ databases">
        <title>A murine herpesvirus closely related to ubiquitous human herpesviruses causes T-cell depletion.</title>
        <authorList>
            <person name="Patel S.J."/>
            <person name="Zhao G."/>
            <person name="Penna V.R."/>
            <person name="Park E."/>
            <person name="Lauron E.J."/>
            <person name="Harvey I.B."/>
            <person name="Beatty W.L."/>
            <person name="Plougastel-Douglas B."/>
            <person name="Poursine-Laurent J."/>
            <person name="Fremont D.H."/>
            <person name="Wang D."/>
            <person name="Yokoyama W.M."/>
        </authorList>
    </citation>
    <scope>NUCLEOTIDE SEQUENCE [LARGE SCALE GENOMIC DNA]</scope>
    <source>
        <strain evidence="2">YOK1</strain>
    </source>
</reference>
<sequence>MFYFIIFLKLIFDFSSALILEKNECIDLQHGDECVFEIKYALNSNDSVTEIEWYKMSGENITFKIKMPERQTEFYQNITTEIFTAQITAELKENPFSVYTSFKIKSNKDISGTYVCHFIPTNVNISMLYRLKNGVHIYFYPEPIYIDYDSPEMYVIFAAWCVLVMLFFLFCLYLIG</sequence>
<proteinExistence type="predicted"/>
<feature type="transmembrane region" description="Helical" evidence="1">
    <location>
        <begin position="153"/>
        <end position="175"/>
    </location>
</feature>
<gene>
    <name evidence="2" type="primary">ORF12</name>
    <name evidence="2" type="ORF">MRV_0016</name>
</gene>
<evidence type="ECO:0000256" key="1">
    <source>
        <dbReference type="SAM" id="Phobius"/>
    </source>
</evidence>